<evidence type="ECO:0000313" key="1">
    <source>
        <dbReference type="EMBL" id="GAG49100.1"/>
    </source>
</evidence>
<proteinExistence type="predicted"/>
<dbReference type="AlphaFoldDB" id="X0Y0B9"/>
<gene>
    <name evidence="1" type="ORF">S01H1_78914</name>
</gene>
<sequence>MTRVQELCRKLKPVLGTKVDGLWRAYLAESDADGKADIEQILELL</sequence>
<comment type="caution">
    <text evidence="1">The sequence shown here is derived from an EMBL/GenBank/DDBJ whole genome shotgun (WGS) entry which is preliminary data.</text>
</comment>
<accession>X0Y0B9</accession>
<feature type="non-terminal residue" evidence="1">
    <location>
        <position position="45"/>
    </location>
</feature>
<dbReference type="EMBL" id="BARS01053145">
    <property type="protein sequence ID" value="GAG49100.1"/>
    <property type="molecule type" value="Genomic_DNA"/>
</dbReference>
<reference evidence="1" key="1">
    <citation type="journal article" date="2014" name="Front. Microbiol.">
        <title>High frequency of phylogenetically diverse reductive dehalogenase-homologous genes in deep subseafloor sedimentary metagenomes.</title>
        <authorList>
            <person name="Kawai M."/>
            <person name="Futagami T."/>
            <person name="Toyoda A."/>
            <person name="Takaki Y."/>
            <person name="Nishi S."/>
            <person name="Hori S."/>
            <person name="Arai W."/>
            <person name="Tsubouchi T."/>
            <person name="Morono Y."/>
            <person name="Uchiyama I."/>
            <person name="Ito T."/>
            <person name="Fujiyama A."/>
            <person name="Inagaki F."/>
            <person name="Takami H."/>
        </authorList>
    </citation>
    <scope>NUCLEOTIDE SEQUENCE</scope>
    <source>
        <strain evidence="1">Expedition CK06-06</strain>
    </source>
</reference>
<organism evidence="1">
    <name type="scientific">marine sediment metagenome</name>
    <dbReference type="NCBI Taxonomy" id="412755"/>
    <lineage>
        <taxon>unclassified sequences</taxon>
        <taxon>metagenomes</taxon>
        <taxon>ecological metagenomes</taxon>
    </lineage>
</organism>
<protein>
    <submittedName>
        <fullName evidence="1">Uncharacterized protein</fullName>
    </submittedName>
</protein>
<name>X0Y0B9_9ZZZZ</name>